<dbReference type="GO" id="GO:0009103">
    <property type="term" value="P:lipopolysaccharide biosynthetic process"/>
    <property type="evidence" value="ECO:0007669"/>
    <property type="project" value="TreeGrafter"/>
</dbReference>
<dbReference type="CDD" id="cd03801">
    <property type="entry name" value="GT4_PimA-like"/>
    <property type="match status" value="1"/>
</dbReference>
<gene>
    <name evidence="3" type="ORF">C7B46_16205</name>
</gene>
<dbReference type="SUPFAM" id="SSF53756">
    <property type="entry name" value="UDP-Glycosyltransferase/glycogen phosphorylase"/>
    <property type="match status" value="1"/>
</dbReference>
<evidence type="ECO:0000313" key="3">
    <source>
        <dbReference type="EMBL" id="PSR32017.1"/>
    </source>
</evidence>
<sequence>MIAVQPENAVFLLLSFEGPDPYSLAGGLGVRMTGLAQALANRGFDTHLVFYGDPFLPSSEDRGTLRLYRWGQHLSRQFPLGVYHGEQEKLQHLTDTFPEFATALTSDVASQHKRLIVMAEDWQTVPALLETSDHLWRHGLRAHATLIWNANNIIGFDNIDWHRLAFVSHLTTVSRFMKHTMWNYQVNPTVIPNGLGLDAYKVAPDGKNPLQSLQSDLTLVKVARFDPDKRWVMAVDAIASLKSQNIKVRALVRGGMESYGNQVRDHARHRGLIWEPVSYKMGWEEDLAQITADVIEVVNRIPDPVLRGLYHFADGVLANSGMEPFGLVGLEVMAQGGIAITGATGEDYVIPYYNALVVDTDDPEEMAHHGLLLMQNPTLASSIRAHGPVTAEQYRWDRVVDGLLYRVADFYTHLK</sequence>
<proteinExistence type="predicted"/>
<dbReference type="GO" id="GO:0016757">
    <property type="term" value="F:glycosyltransferase activity"/>
    <property type="evidence" value="ECO:0007669"/>
    <property type="project" value="InterPro"/>
</dbReference>
<dbReference type="PANTHER" id="PTHR46401:SF2">
    <property type="entry name" value="GLYCOSYLTRANSFERASE WBBK-RELATED"/>
    <property type="match status" value="1"/>
</dbReference>
<dbReference type="EMBL" id="PXYW01000055">
    <property type="protein sequence ID" value="PSR32017.1"/>
    <property type="molecule type" value="Genomic_DNA"/>
</dbReference>
<name>A0A2T2XC33_9FIRM</name>
<reference evidence="3 4" key="1">
    <citation type="journal article" date="2014" name="BMC Genomics">
        <title>Comparison of environmental and isolate Sulfobacillus genomes reveals diverse carbon, sulfur, nitrogen, and hydrogen metabolisms.</title>
        <authorList>
            <person name="Justice N.B."/>
            <person name="Norman A."/>
            <person name="Brown C.T."/>
            <person name="Singh A."/>
            <person name="Thomas B.C."/>
            <person name="Banfield J.F."/>
        </authorList>
    </citation>
    <scope>NUCLEOTIDE SEQUENCE [LARGE SCALE GENOMIC DNA]</scope>
    <source>
        <strain evidence="3">AMDSBA4</strain>
    </source>
</reference>
<evidence type="ECO:0000313" key="4">
    <source>
        <dbReference type="Proteomes" id="UP000242972"/>
    </source>
</evidence>
<comment type="caution">
    <text evidence="3">The sequence shown here is derived from an EMBL/GenBank/DDBJ whole genome shotgun (WGS) entry which is preliminary data.</text>
</comment>
<dbReference type="Pfam" id="PF00534">
    <property type="entry name" value="Glycos_transf_1"/>
    <property type="match status" value="1"/>
</dbReference>
<dbReference type="AlphaFoldDB" id="A0A2T2XC33"/>
<accession>A0A2T2XC33</accession>
<feature type="domain" description="Glycosyl transferase family 1" evidence="2">
    <location>
        <begin position="215"/>
        <end position="384"/>
    </location>
</feature>
<dbReference type="Proteomes" id="UP000242972">
    <property type="component" value="Unassembled WGS sequence"/>
</dbReference>
<evidence type="ECO:0000256" key="1">
    <source>
        <dbReference type="ARBA" id="ARBA00022679"/>
    </source>
</evidence>
<dbReference type="PANTHER" id="PTHR46401">
    <property type="entry name" value="GLYCOSYLTRANSFERASE WBBK-RELATED"/>
    <property type="match status" value="1"/>
</dbReference>
<dbReference type="InterPro" id="IPR001296">
    <property type="entry name" value="Glyco_trans_1"/>
</dbReference>
<organism evidence="3 4">
    <name type="scientific">Sulfobacillus benefaciens</name>
    <dbReference type="NCBI Taxonomy" id="453960"/>
    <lineage>
        <taxon>Bacteria</taxon>
        <taxon>Bacillati</taxon>
        <taxon>Bacillota</taxon>
        <taxon>Clostridia</taxon>
        <taxon>Eubacteriales</taxon>
        <taxon>Clostridiales Family XVII. Incertae Sedis</taxon>
        <taxon>Sulfobacillus</taxon>
    </lineage>
</organism>
<protein>
    <submittedName>
        <fullName evidence="3">Glycosyl transferase family 1</fullName>
    </submittedName>
</protein>
<dbReference type="Gene3D" id="3.40.50.2000">
    <property type="entry name" value="Glycogen Phosphorylase B"/>
    <property type="match status" value="2"/>
</dbReference>
<keyword evidence="1 3" id="KW-0808">Transferase</keyword>
<evidence type="ECO:0000259" key="2">
    <source>
        <dbReference type="Pfam" id="PF00534"/>
    </source>
</evidence>